<accession>A0A7W9GEM9</accession>
<feature type="region of interest" description="Disordered" evidence="1">
    <location>
        <begin position="94"/>
        <end position="127"/>
    </location>
</feature>
<evidence type="ECO:0000313" key="3">
    <source>
        <dbReference type="Proteomes" id="UP000579153"/>
    </source>
</evidence>
<name>A0A7W9GEM9_9ACTN</name>
<sequence>MTDAVDGVRECVDDVGGVDGVEALRAIADDPYRDIRVCLVEHRLERARSVASGHDRVDAEDHAVGGAGAQQVFRLPLGPGPIGDDFIGRQVVRGPHEREDARAQAGQPRQQVPAGAAVRAGDDHGAG</sequence>
<evidence type="ECO:0000313" key="2">
    <source>
        <dbReference type="EMBL" id="MBB5782273.1"/>
    </source>
</evidence>
<keyword evidence="3" id="KW-1185">Reference proteome</keyword>
<proteinExistence type="predicted"/>
<dbReference type="EMBL" id="JACHMB010000001">
    <property type="protein sequence ID" value="MBB5782273.1"/>
    <property type="molecule type" value="Genomic_DNA"/>
</dbReference>
<comment type="caution">
    <text evidence="2">The sequence shown here is derived from an EMBL/GenBank/DDBJ whole genome shotgun (WGS) entry which is preliminary data.</text>
</comment>
<dbReference type="RefSeq" id="WP_185075404.1">
    <property type="nucleotide sequence ID" value="NZ_JACHMB010000001.1"/>
</dbReference>
<dbReference type="AlphaFoldDB" id="A0A7W9GEM9"/>
<reference evidence="2 3" key="1">
    <citation type="submission" date="2020-08" db="EMBL/GenBank/DDBJ databases">
        <title>Sequencing the genomes of 1000 actinobacteria strains.</title>
        <authorList>
            <person name="Klenk H.-P."/>
        </authorList>
    </citation>
    <scope>NUCLEOTIDE SEQUENCE [LARGE SCALE GENOMIC DNA]</scope>
    <source>
        <strain evidence="2 3">DSM 45507</strain>
    </source>
</reference>
<gene>
    <name evidence="2" type="ORF">HD596_009029</name>
</gene>
<protein>
    <submittedName>
        <fullName evidence="2">Uncharacterized protein</fullName>
    </submittedName>
</protein>
<dbReference type="Proteomes" id="UP000579153">
    <property type="component" value="Unassembled WGS sequence"/>
</dbReference>
<evidence type="ECO:0000256" key="1">
    <source>
        <dbReference type="SAM" id="MobiDB-lite"/>
    </source>
</evidence>
<organism evidence="2 3">
    <name type="scientific">Nonomuraea jabiensis</name>
    <dbReference type="NCBI Taxonomy" id="882448"/>
    <lineage>
        <taxon>Bacteria</taxon>
        <taxon>Bacillati</taxon>
        <taxon>Actinomycetota</taxon>
        <taxon>Actinomycetes</taxon>
        <taxon>Streptosporangiales</taxon>
        <taxon>Streptosporangiaceae</taxon>
        <taxon>Nonomuraea</taxon>
    </lineage>
</organism>